<dbReference type="Proteomes" id="UP000799118">
    <property type="component" value="Unassembled WGS sequence"/>
</dbReference>
<evidence type="ECO:0000313" key="4">
    <source>
        <dbReference type="Proteomes" id="UP000799118"/>
    </source>
</evidence>
<sequence length="204" mass="23420">MFLRTRKPEFLINNLTLEMFDSISDQIIGWANESEKEKDGRALLRVIHLVFEKAIDDTTRSEMMMASDTPSLAVIFFANIFSTSARRNMSAVGSIWRPLLELLTSAMPRTGELFKLQMFNGAYHARACQEASCECRESPRRGHRGALYASDHFGGRFLDTTKGRAHMDVYFGRMKELIQSQNEGTRLRFMLQLRGRKWESPSDP</sequence>
<accession>A0A6A4GDV0</accession>
<proteinExistence type="predicted"/>
<keyword evidence="4" id="KW-1185">Reference proteome</keyword>
<dbReference type="Gene3D" id="1.25.40.180">
    <property type="match status" value="2"/>
</dbReference>
<dbReference type="GO" id="GO:0016281">
    <property type="term" value="C:eukaryotic translation initiation factor 4F complex"/>
    <property type="evidence" value="ECO:0007669"/>
    <property type="project" value="TreeGrafter"/>
</dbReference>
<dbReference type="OrthoDB" id="514777at2759"/>
<dbReference type="AlphaFoldDB" id="A0A6A4GDV0"/>
<evidence type="ECO:0000256" key="2">
    <source>
        <dbReference type="ARBA" id="ARBA00022917"/>
    </source>
</evidence>
<gene>
    <name evidence="3" type="ORF">BT96DRAFT_1008829</name>
</gene>
<name>A0A6A4GDV0_9AGAR</name>
<organism evidence="3 4">
    <name type="scientific">Gymnopus androsaceus JB14</name>
    <dbReference type="NCBI Taxonomy" id="1447944"/>
    <lineage>
        <taxon>Eukaryota</taxon>
        <taxon>Fungi</taxon>
        <taxon>Dikarya</taxon>
        <taxon>Basidiomycota</taxon>
        <taxon>Agaricomycotina</taxon>
        <taxon>Agaricomycetes</taxon>
        <taxon>Agaricomycetidae</taxon>
        <taxon>Agaricales</taxon>
        <taxon>Marasmiineae</taxon>
        <taxon>Omphalotaceae</taxon>
        <taxon>Gymnopus</taxon>
    </lineage>
</organism>
<dbReference type="PANTHER" id="PTHR23253">
    <property type="entry name" value="EUKARYOTIC TRANSLATION INITIATION FACTOR 4 GAMMA"/>
    <property type="match status" value="1"/>
</dbReference>
<protein>
    <submittedName>
        <fullName evidence="3">Uncharacterized protein</fullName>
    </submittedName>
</protein>
<dbReference type="GO" id="GO:0003729">
    <property type="term" value="F:mRNA binding"/>
    <property type="evidence" value="ECO:0007669"/>
    <property type="project" value="TreeGrafter"/>
</dbReference>
<evidence type="ECO:0000313" key="3">
    <source>
        <dbReference type="EMBL" id="KAE9383739.1"/>
    </source>
</evidence>
<evidence type="ECO:0000256" key="1">
    <source>
        <dbReference type="ARBA" id="ARBA00022540"/>
    </source>
</evidence>
<keyword evidence="1" id="KW-0396">Initiation factor</keyword>
<dbReference type="GO" id="GO:0003743">
    <property type="term" value="F:translation initiation factor activity"/>
    <property type="evidence" value="ECO:0007669"/>
    <property type="project" value="UniProtKB-KW"/>
</dbReference>
<dbReference type="EMBL" id="ML770342">
    <property type="protein sequence ID" value="KAE9383739.1"/>
    <property type="molecule type" value="Genomic_DNA"/>
</dbReference>
<reference evidence="3" key="1">
    <citation type="journal article" date="2019" name="Environ. Microbiol.">
        <title>Fungal ecological strategies reflected in gene transcription - a case study of two litter decomposers.</title>
        <authorList>
            <person name="Barbi F."/>
            <person name="Kohler A."/>
            <person name="Barry K."/>
            <person name="Baskaran P."/>
            <person name="Daum C."/>
            <person name="Fauchery L."/>
            <person name="Ihrmark K."/>
            <person name="Kuo A."/>
            <person name="LaButti K."/>
            <person name="Lipzen A."/>
            <person name="Morin E."/>
            <person name="Grigoriev I.V."/>
            <person name="Henrissat B."/>
            <person name="Lindahl B."/>
            <person name="Martin F."/>
        </authorList>
    </citation>
    <scope>NUCLEOTIDE SEQUENCE</scope>
    <source>
        <strain evidence="3">JB14</strain>
    </source>
</reference>
<dbReference type="PANTHER" id="PTHR23253:SF9">
    <property type="entry name" value="EUKARYOTIC TRANSLATION INITIATION FACTOR 4 GAMMA 2"/>
    <property type="match status" value="1"/>
</dbReference>
<keyword evidence="2" id="KW-0648">Protein biosynthesis</keyword>